<evidence type="ECO:0000313" key="7">
    <source>
        <dbReference type="Proteomes" id="UP000293520"/>
    </source>
</evidence>
<keyword evidence="6" id="KW-0808">Transferase</keyword>
<proteinExistence type="predicted"/>
<keyword evidence="6" id="KW-0489">Methyltransferase</keyword>
<comment type="caution">
    <text evidence="6">The sequence shown here is derived from an EMBL/GenBank/DDBJ whole genome shotgun (WGS) entry which is preliminary data.</text>
</comment>
<feature type="transmembrane region" description="Helical" evidence="5">
    <location>
        <begin position="44"/>
        <end position="64"/>
    </location>
</feature>
<dbReference type="OrthoDB" id="9811969at2"/>
<dbReference type="GO" id="GO:0008168">
    <property type="term" value="F:methyltransferase activity"/>
    <property type="evidence" value="ECO:0007669"/>
    <property type="project" value="UniProtKB-KW"/>
</dbReference>
<dbReference type="Proteomes" id="UP000293520">
    <property type="component" value="Unassembled WGS sequence"/>
</dbReference>
<dbReference type="EMBL" id="SISK01000001">
    <property type="protein sequence ID" value="TBN43961.1"/>
    <property type="molecule type" value="Genomic_DNA"/>
</dbReference>
<dbReference type="PANTHER" id="PTHR12714">
    <property type="entry name" value="PROTEIN-S ISOPRENYLCYSTEINE O-METHYLTRANSFERASE"/>
    <property type="match status" value="1"/>
</dbReference>
<keyword evidence="2 5" id="KW-0812">Transmembrane</keyword>
<dbReference type="InterPro" id="IPR007318">
    <property type="entry name" value="Phopholipid_MeTrfase"/>
</dbReference>
<dbReference type="PANTHER" id="PTHR12714:SF24">
    <property type="entry name" value="SLR1182 PROTEIN"/>
    <property type="match status" value="1"/>
</dbReference>
<dbReference type="AlphaFoldDB" id="A0A4V2JCT9"/>
<evidence type="ECO:0000256" key="2">
    <source>
        <dbReference type="ARBA" id="ARBA00022692"/>
    </source>
</evidence>
<dbReference type="Gene3D" id="1.20.120.1630">
    <property type="match status" value="1"/>
</dbReference>
<dbReference type="GO" id="GO:0032259">
    <property type="term" value="P:methylation"/>
    <property type="evidence" value="ECO:0007669"/>
    <property type="project" value="UniProtKB-KW"/>
</dbReference>
<keyword evidence="3 5" id="KW-1133">Transmembrane helix</keyword>
<reference evidence="6 7" key="1">
    <citation type="submission" date="2019-02" db="EMBL/GenBank/DDBJ databases">
        <title>Paracoccus subflavus sp. nov., isolated from marine sediment of the Pacific Ocean.</title>
        <authorList>
            <person name="Zhang G."/>
        </authorList>
    </citation>
    <scope>NUCLEOTIDE SEQUENCE [LARGE SCALE GENOMIC DNA]</scope>
    <source>
        <strain evidence="6 7">GY0581</strain>
    </source>
</reference>
<evidence type="ECO:0000256" key="1">
    <source>
        <dbReference type="ARBA" id="ARBA00004127"/>
    </source>
</evidence>
<protein>
    <submittedName>
        <fullName evidence="6">Isoprenylcysteine carboxylmethyltransferase family protein</fullName>
    </submittedName>
</protein>
<evidence type="ECO:0000256" key="3">
    <source>
        <dbReference type="ARBA" id="ARBA00022989"/>
    </source>
</evidence>
<evidence type="ECO:0000256" key="5">
    <source>
        <dbReference type="SAM" id="Phobius"/>
    </source>
</evidence>
<dbReference type="Pfam" id="PF04191">
    <property type="entry name" value="PEMT"/>
    <property type="match status" value="1"/>
</dbReference>
<keyword evidence="4 5" id="KW-0472">Membrane</keyword>
<dbReference type="GO" id="GO:0012505">
    <property type="term" value="C:endomembrane system"/>
    <property type="evidence" value="ECO:0007669"/>
    <property type="project" value="UniProtKB-SubCell"/>
</dbReference>
<organism evidence="6 7">
    <name type="scientific">Paracoccus subflavus</name>
    <dbReference type="NCBI Taxonomy" id="2528244"/>
    <lineage>
        <taxon>Bacteria</taxon>
        <taxon>Pseudomonadati</taxon>
        <taxon>Pseudomonadota</taxon>
        <taxon>Alphaproteobacteria</taxon>
        <taxon>Rhodobacterales</taxon>
        <taxon>Paracoccaceae</taxon>
        <taxon>Paracoccus</taxon>
    </lineage>
</organism>
<gene>
    <name evidence="6" type="ORF">EYE42_02245</name>
</gene>
<comment type="subcellular location">
    <subcellularLocation>
        <location evidence="1">Endomembrane system</location>
        <topology evidence="1">Multi-pass membrane protein</topology>
    </subcellularLocation>
</comment>
<sequence>MAQSRRKGLMRLTADYPPIWLAGFGLVGWLAGRLAPHGPDWVAIWGWAMVVVGVMLMAWAVWTLHRARTTVDPHGKPSSLVTSGPFRLSRNPIYLADALILAGLCLAFRAPLAVPPLVAGFVAVISIRFIRNEEQRLARAFPDAFKTYCQQTRRWL</sequence>
<evidence type="ECO:0000313" key="6">
    <source>
        <dbReference type="EMBL" id="TBN43961.1"/>
    </source>
</evidence>
<feature type="transmembrane region" description="Helical" evidence="5">
    <location>
        <begin position="12"/>
        <end position="32"/>
    </location>
</feature>
<evidence type="ECO:0000256" key="4">
    <source>
        <dbReference type="ARBA" id="ARBA00023136"/>
    </source>
</evidence>
<accession>A0A4V2JCT9</accession>
<name>A0A4V2JCT9_9RHOB</name>
<keyword evidence="7" id="KW-1185">Reference proteome</keyword>